<proteinExistence type="predicted"/>
<organism evidence="1">
    <name type="scientific">marine sediment metagenome</name>
    <dbReference type="NCBI Taxonomy" id="412755"/>
    <lineage>
        <taxon>unclassified sequences</taxon>
        <taxon>metagenomes</taxon>
        <taxon>ecological metagenomes</taxon>
    </lineage>
</organism>
<protein>
    <submittedName>
        <fullName evidence="1">Uncharacterized protein</fullName>
    </submittedName>
</protein>
<gene>
    <name evidence="1" type="ORF">S03H2_38840</name>
</gene>
<comment type="caution">
    <text evidence="1">The sequence shown here is derived from an EMBL/GenBank/DDBJ whole genome shotgun (WGS) entry which is preliminary data.</text>
</comment>
<reference evidence="1" key="1">
    <citation type="journal article" date="2014" name="Front. Microbiol.">
        <title>High frequency of phylogenetically diverse reductive dehalogenase-homologous genes in deep subseafloor sedimentary metagenomes.</title>
        <authorList>
            <person name="Kawai M."/>
            <person name="Futagami T."/>
            <person name="Toyoda A."/>
            <person name="Takaki Y."/>
            <person name="Nishi S."/>
            <person name="Hori S."/>
            <person name="Arai W."/>
            <person name="Tsubouchi T."/>
            <person name="Morono Y."/>
            <person name="Uchiyama I."/>
            <person name="Ito T."/>
            <person name="Fujiyama A."/>
            <person name="Inagaki F."/>
            <person name="Takami H."/>
        </authorList>
    </citation>
    <scope>NUCLEOTIDE SEQUENCE</scope>
    <source>
        <strain evidence="1">Expedition CK06-06</strain>
    </source>
</reference>
<dbReference type="EMBL" id="BARU01023972">
    <property type="protein sequence ID" value="GAH59308.1"/>
    <property type="molecule type" value="Genomic_DNA"/>
</dbReference>
<dbReference type="AlphaFoldDB" id="X1IP32"/>
<evidence type="ECO:0000313" key="1">
    <source>
        <dbReference type="EMBL" id="GAH59308.1"/>
    </source>
</evidence>
<sequence>MLDKDNYPDAKSLKAIERWNILKQGIQGLLDLVQQNTWPDEPLSITGKRVLYFQYHTLGWSGNEDTIAALRHNILFFPFFWQKSVRGGHYYFKINPITQEHKRKEKIK</sequence>
<name>X1IP32_9ZZZZ</name>
<accession>X1IP32</accession>